<gene>
    <name evidence="4" type="ORF">GCM10009431_17070</name>
</gene>
<organism evidence="4 5">
    <name type="scientific">Gaetbulibacter jejuensis</name>
    <dbReference type="NCBI Taxonomy" id="584607"/>
    <lineage>
        <taxon>Bacteria</taxon>
        <taxon>Pseudomonadati</taxon>
        <taxon>Bacteroidota</taxon>
        <taxon>Flavobacteriia</taxon>
        <taxon>Flavobacteriales</taxon>
        <taxon>Flavobacteriaceae</taxon>
        <taxon>Gaetbulibacter</taxon>
    </lineage>
</organism>
<dbReference type="EMBL" id="BAAAGF010000002">
    <property type="protein sequence ID" value="GAA0743674.1"/>
    <property type="molecule type" value="Genomic_DNA"/>
</dbReference>
<dbReference type="PANTHER" id="PTHR30328">
    <property type="entry name" value="TRANSCRIPTIONAL REPRESSOR"/>
    <property type="match status" value="1"/>
</dbReference>
<dbReference type="PANTHER" id="PTHR30328:SF54">
    <property type="entry name" value="HTH-TYPE TRANSCRIPTIONAL REPRESSOR SCO4008"/>
    <property type="match status" value="1"/>
</dbReference>
<reference evidence="4 5" key="1">
    <citation type="journal article" date="2019" name="Int. J. Syst. Evol. Microbiol.">
        <title>The Global Catalogue of Microorganisms (GCM) 10K type strain sequencing project: providing services to taxonomists for standard genome sequencing and annotation.</title>
        <authorList>
            <consortium name="The Broad Institute Genomics Platform"/>
            <consortium name="The Broad Institute Genome Sequencing Center for Infectious Disease"/>
            <person name="Wu L."/>
            <person name="Ma J."/>
        </authorList>
    </citation>
    <scope>NUCLEOTIDE SEQUENCE [LARGE SCALE GENOMIC DNA]</scope>
    <source>
        <strain evidence="4 5">JCM 15976</strain>
    </source>
</reference>
<evidence type="ECO:0000256" key="1">
    <source>
        <dbReference type="ARBA" id="ARBA00023125"/>
    </source>
</evidence>
<dbReference type="PROSITE" id="PS50977">
    <property type="entry name" value="HTH_TETR_2"/>
    <property type="match status" value="1"/>
</dbReference>
<comment type="caution">
    <text evidence="4">The sequence shown here is derived from an EMBL/GenBank/DDBJ whole genome shotgun (WGS) entry which is preliminary data.</text>
</comment>
<protein>
    <recommendedName>
        <fullName evidence="3">HTH tetR-type domain-containing protein</fullName>
    </recommendedName>
</protein>
<sequence>MISKEELLECSVANFTTFGSKRFTMDELAHCLGISKKTIYKYYSSKEELVIASVTCLIDSFNENIKEIIAKEQDPLSCIILLYKRGFEYLKHFKPSFIFGLKKYYPEANKVFDDFRDEFVNEIVYGLLQKAQVFKFISSDVNIKLFCELYFKRFEEIAFKDNTLFDTYSNDELLNHFVIFSLKGIINPNYENPHFKKASF</sequence>
<dbReference type="InterPro" id="IPR050109">
    <property type="entry name" value="HTH-type_TetR-like_transc_reg"/>
</dbReference>
<feature type="DNA-binding region" description="H-T-H motif" evidence="2">
    <location>
        <begin position="24"/>
        <end position="43"/>
    </location>
</feature>
<name>A0ABN1JNV2_9FLAO</name>
<proteinExistence type="predicted"/>
<evidence type="ECO:0000256" key="2">
    <source>
        <dbReference type="PROSITE-ProRule" id="PRU00335"/>
    </source>
</evidence>
<dbReference type="Gene3D" id="1.10.10.60">
    <property type="entry name" value="Homeodomain-like"/>
    <property type="match status" value="1"/>
</dbReference>
<dbReference type="SUPFAM" id="SSF46689">
    <property type="entry name" value="Homeodomain-like"/>
    <property type="match status" value="1"/>
</dbReference>
<keyword evidence="5" id="KW-1185">Reference proteome</keyword>
<dbReference type="InterPro" id="IPR009057">
    <property type="entry name" value="Homeodomain-like_sf"/>
</dbReference>
<dbReference type="RefSeq" id="WP_134200152.1">
    <property type="nucleotide sequence ID" value="NZ_BAAAGF010000002.1"/>
</dbReference>
<evidence type="ECO:0000313" key="4">
    <source>
        <dbReference type="EMBL" id="GAA0743674.1"/>
    </source>
</evidence>
<dbReference type="Gene3D" id="1.10.357.10">
    <property type="entry name" value="Tetracycline Repressor, domain 2"/>
    <property type="match status" value="1"/>
</dbReference>
<evidence type="ECO:0000313" key="5">
    <source>
        <dbReference type="Proteomes" id="UP001500736"/>
    </source>
</evidence>
<evidence type="ECO:0000259" key="3">
    <source>
        <dbReference type="PROSITE" id="PS50977"/>
    </source>
</evidence>
<dbReference type="InterPro" id="IPR001647">
    <property type="entry name" value="HTH_TetR"/>
</dbReference>
<dbReference type="Pfam" id="PF00440">
    <property type="entry name" value="TetR_N"/>
    <property type="match status" value="1"/>
</dbReference>
<feature type="domain" description="HTH tetR-type" evidence="3">
    <location>
        <begin position="1"/>
        <end position="61"/>
    </location>
</feature>
<dbReference type="Proteomes" id="UP001500736">
    <property type="component" value="Unassembled WGS sequence"/>
</dbReference>
<accession>A0ABN1JNV2</accession>
<keyword evidence="1 2" id="KW-0238">DNA-binding</keyword>